<organism evidence="2">
    <name type="scientific">marine sediment metagenome</name>
    <dbReference type="NCBI Taxonomy" id="412755"/>
    <lineage>
        <taxon>unclassified sequences</taxon>
        <taxon>metagenomes</taxon>
        <taxon>ecological metagenomes</taxon>
    </lineage>
</organism>
<protein>
    <submittedName>
        <fullName evidence="2">Uncharacterized protein</fullName>
    </submittedName>
</protein>
<keyword evidence="1" id="KW-0812">Transmembrane</keyword>
<feature type="transmembrane region" description="Helical" evidence="1">
    <location>
        <begin position="21"/>
        <end position="40"/>
    </location>
</feature>
<dbReference type="EMBL" id="LAZR01060360">
    <property type="protein sequence ID" value="KKK65842.1"/>
    <property type="molecule type" value="Genomic_DNA"/>
</dbReference>
<reference evidence="2" key="1">
    <citation type="journal article" date="2015" name="Nature">
        <title>Complex archaea that bridge the gap between prokaryotes and eukaryotes.</title>
        <authorList>
            <person name="Spang A."/>
            <person name="Saw J.H."/>
            <person name="Jorgensen S.L."/>
            <person name="Zaremba-Niedzwiedzka K."/>
            <person name="Martijn J."/>
            <person name="Lind A.E."/>
            <person name="van Eijk R."/>
            <person name="Schleper C."/>
            <person name="Guy L."/>
            <person name="Ettema T.J."/>
        </authorList>
    </citation>
    <scope>NUCLEOTIDE SEQUENCE</scope>
</reference>
<gene>
    <name evidence="2" type="ORF">LCGC14_2970100</name>
</gene>
<accession>A0A0F8X9M5</accession>
<keyword evidence="1" id="KW-1133">Transmembrane helix</keyword>
<evidence type="ECO:0000256" key="1">
    <source>
        <dbReference type="SAM" id="Phobius"/>
    </source>
</evidence>
<name>A0A0F8X9M5_9ZZZZ</name>
<feature type="non-terminal residue" evidence="2">
    <location>
        <position position="1"/>
    </location>
</feature>
<sequence>FMLRVLSLTQIQGTVISVSEFLQLIRIIVLFVAIVVVSHME</sequence>
<proteinExistence type="predicted"/>
<evidence type="ECO:0000313" key="2">
    <source>
        <dbReference type="EMBL" id="KKK65842.1"/>
    </source>
</evidence>
<keyword evidence="1" id="KW-0472">Membrane</keyword>
<comment type="caution">
    <text evidence="2">The sequence shown here is derived from an EMBL/GenBank/DDBJ whole genome shotgun (WGS) entry which is preliminary data.</text>
</comment>
<dbReference type="AlphaFoldDB" id="A0A0F8X9M5"/>